<evidence type="ECO:0000313" key="4">
    <source>
        <dbReference type="Proteomes" id="UP000245533"/>
    </source>
</evidence>
<dbReference type="OrthoDB" id="9786812at2"/>
<proteinExistence type="predicted"/>
<dbReference type="InterPro" id="IPR006221">
    <property type="entry name" value="TrpG/PapA_dom"/>
</dbReference>
<keyword evidence="3" id="KW-0456">Lyase</keyword>
<reference evidence="3 4" key="1">
    <citation type="submission" date="2018-05" db="EMBL/GenBank/DDBJ databases">
        <title>Rhodohalobacter halophilus gen. nov., sp. nov., a moderately halophilic member of the family Balneolaceae.</title>
        <authorList>
            <person name="Liu Z.-W."/>
        </authorList>
    </citation>
    <scope>NUCLEOTIDE SEQUENCE [LARGE SCALE GENOMIC DNA]</scope>
    <source>
        <strain evidence="3 4">8A47</strain>
    </source>
</reference>
<sequence>MILIIDNYDSFTYNLVHIVAGVTDEYRVIRNDDLTIEEIRELKPNKILISPGPGRPEDAGVSEEVIRELGPDIPVLGVCLGHQAIGQVFGARVVHAPSLMHGKTSEVFHDRQTIYEDVPDGFTATRYHSLALDPDSVPEDQLTITSTTKDGVIMGVRHKIYPIEGIQFHPESILTVEGPKIVRNWLQKSLEKAAVG</sequence>
<dbReference type="InterPro" id="IPR050472">
    <property type="entry name" value="Anth_synth/Amidotransfase"/>
</dbReference>
<dbReference type="CDD" id="cd01743">
    <property type="entry name" value="GATase1_Anthranilate_Synthase"/>
    <property type="match status" value="1"/>
</dbReference>
<dbReference type="PRINTS" id="PR00097">
    <property type="entry name" value="ANTSNTHASEII"/>
</dbReference>
<dbReference type="PANTHER" id="PTHR43418:SF4">
    <property type="entry name" value="MULTIFUNCTIONAL TRYPTOPHAN BIOSYNTHESIS PROTEIN"/>
    <property type="match status" value="1"/>
</dbReference>
<name>A0A316TSF6_9BACT</name>
<dbReference type="InterPro" id="IPR029062">
    <property type="entry name" value="Class_I_gatase-like"/>
</dbReference>
<protein>
    <submittedName>
        <fullName evidence="3">Anthranilate/aminodeoxychorismate synthase component II</fullName>
        <ecNumber evidence="3">4.1.3.27</ecNumber>
    </submittedName>
</protein>
<dbReference type="EC" id="4.1.3.27" evidence="3"/>
<keyword evidence="4" id="KW-1185">Reference proteome</keyword>
<dbReference type="PRINTS" id="PR00096">
    <property type="entry name" value="GATASE"/>
</dbReference>
<dbReference type="PRINTS" id="PR00099">
    <property type="entry name" value="CPSGATASE"/>
</dbReference>
<dbReference type="PROSITE" id="PS51273">
    <property type="entry name" value="GATASE_TYPE_1"/>
    <property type="match status" value="1"/>
</dbReference>
<dbReference type="NCBIfam" id="TIGR00566">
    <property type="entry name" value="trpG_papA"/>
    <property type="match status" value="1"/>
</dbReference>
<organism evidence="3 4">
    <name type="scientific">Rhodohalobacter mucosus</name>
    <dbReference type="NCBI Taxonomy" id="2079485"/>
    <lineage>
        <taxon>Bacteria</taxon>
        <taxon>Pseudomonadati</taxon>
        <taxon>Balneolota</taxon>
        <taxon>Balneolia</taxon>
        <taxon>Balneolales</taxon>
        <taxon>Balneolaceae</taxon>
        <taxon>Rhodohalobacter</taxon>
    </lineage>
</organism>
<accession>A0A316TSF6</accession>
<dbReference type="GO" id="GO:0000162">
    <property type="term" value="P:L-tryptophan biosynthetic process"/>
    <property type="evidence" value="ECO:0007669"/>
    <property type="project" value="TreeGrafter"/>
</dbReference>
<dbReference type="GO" id="GO:0005829">
    <property type="term" value="C:cytosol"/>
    <property type="evidence" value="ECO:0007669"/>
    <property type="project" value="TreeGrafter"/>
</dbReference>
<comment type="caution">
    <text evidence="3">The sequence shown here is derived from an EMBL/GenBank/DDBJ whole genome shotgun (WGS) entry which is preliminary data.</text>
</comment>
<keyword evidence="1" id="KW-0315">Glutamine amidotransferase</keyword>
<gene>
    <name evidence="3" type="ORF">DDZ15_04390</name>
</gene>
<dbReference type="Proteomes" id="UP000245533">
    <property type="component" value="Unassembled WGS sequence"/>
</dbReference>
<dbReference type="InterPro" id="IPR017926">
    <property type="entry name" value="GATASE"/>
</dbReference>
<dbReference type="AlphaFoldDB" id="A0A316TSF6"/>
<dbReference type="Pfam" id="PF00117">
    <property type="entry name" value="GATase"/>
    <property type="match status" value="1"/>
</dbReference>
<dbReference type="PANTHER" id="PTHR43418">
    <property type="entry name" value="MULTIFUNCTIONAL TRYPTOPHAN BIOSYNTHESIS PROTEIN-RELATED"/>
    <property type="match status" value="1"/>
</dbReference>
<dbReference type="EMBL" id="QGGB01000003">
    <property type="protein sequence ID" value="PWN07507.1"/>
    <property type="molecule type" value="Genomic_DNA"/>
</dbReference>
<evidence type="ECO:0000259" key="2">
    <source>
        <dbReference type="Pfam" id="PF00117"/>
    </source>
</evidence>
<dbReference type="SUPFAM" id="SSF52317">
    <property type="entry name" value="Class I glutamine amidotransferase-like"/>
    <property type="match status" value="1"/>
</dbReference>
<dbReference type="RefSeq" id="WP_109645278.1">
    <property type="nucleotide sequence ID" value="NZ_QGGB01000003.1"/>
</dbReference>
<dbReference type="Gene3D" id="3.40.50.880">
    <property type="match status" value="1"/>
</dbReference>
<dbReference type="FunFam" id="3.40.50.880:FF:000003">
    <property type="entry name" value="Anthranilate synthase component II"/>
    <property type="match status" value="1"/>
</dbReference>
<evidence type="ECO:0000313" key="3">
    <source>
        <dbReference type="EMBL" id="PWN07507.1"/>
    </source>
</evidence>
<feature type="domain" description="Glutamine amidotransferase" evidence="2">
    <location>
        <begin position="3"/>
        <end position="186"/>
    </location>
</feature>
<evidence type="ECO:0000256" key="1">
    <source>
        <dbReference type="ARBA" id="ARBA00022962"/>
    </source>
</evidence>
<dbReference type="GO" id="GO:0004049">
    <property type="term" value="F:anthranilate synthase activity"/>
    <property type="evidence" value="ECO:0007669"/>
    <property type="project" value="UniProtKB-EC"/>
</dbReference>